<evidence type="ECO:0000313" key="1">
    <source>
        <dbReference type="EMBL" id="KDS56629.1"/>
    </source>
</evidence>
<protein>
    <recommendedName>
        <fullName evidence="3">YjbH domain-containing protein</fullName>
    </recommendedName>
</protein>
<dbReference type="InterPro" id="IPR010344">
    <property type="entry name" value="YbjH"/>
</dbReference>
<name>A0A069SQ95_PHOVU</name>
<dbReference type="EMBL" id="JNHM01000003">
    <property type="protein sequence ID" value="KDS56629.1"/>
    <property type="molecule type" value="Genomic_DNA"/>
</dbReference>
<proteinExistence type="predicted"/>
<comment type="caution">
    <text evidence="1">The sequence shown here is derived from an EMBL/GenBank/DDBJ whole genome shotgun (WGS) entry which is preliminary data.</text>
</comment>
<sequence length="242" mass="27214">MRIRLLILTLLIIGVHQHIQAQYMLGTTGMMNIPTADRQKPGTVMLGGNYLPKQMMPARFDYNTGNYFVSISFFSFLELAYRETLIKGDYVSSKPKYNQQDRSYSIRLCVWKEGKFLPGIALGANDPIADKGANTFQSYYGVITKGFHLGGEHYLSASLGYYLEGGKNSNTKWFGNKYKGVFGGISYIPAFCKELKMMAEYDSDGVNVGAAVRLWKHLSMHAFTHDFTCVSGGIRYECTLIH</sequence>
<accession>A0A069SQ95</accession>
<dbReference type="RefSeq" id="WP_032952241.1">
    <property type="nucleotide sequence ID" value="NZ_JNHM01000003.1"/>
</dbReference>
<organism evidence="1 2">
    <name type="scientific">Phocaeicola vulgatus str. 3975 RP4</name>
    <dbReference type="NCBI Taxonomy" id="1339352"/>
    <lineage>
        <taxon>Bacteria</taxon>
        <taxon>Pseudomonadati</taxon>
        <taxon>Bacteroidota</taxon>
        <taxon>Bacteroidia</taxon>
        <taxon>Bacteroidales</taxon>
        <taxon>Bacteroidaceae</taxon>
        <taxon>Phocaeicola</taxon>
    </lineage>
</organism>
<evidence type="ECO:0000313" key="2">
    <source>
        <dbReference type="Proteomes" id="UP000027661"/>
    </source>
</evidence>
<dbReference type="Proteomes" id="UP000027661">
    <property type="component" value="Unassembled WGS sequence"/>
</dbReference>
<dbReference type="PATRIC" id="fig|1339352.3.peg.172"/>
<reference evidence="1 2" key="1">
    <citation type="submission" date="2014-04" db="EMBL/GenBank/DDBJ databases">
        <authorList>
            <person name="Sears C."/>
            <person name="Carroll K."/>
            <person name="Sack B.R."/>
            <person name="Qadri F."/>
            <person name="Myers L.L."/>
            <person name="Chung G.-T."/>
            <person name="Escheverria P."/>
            <person name="Fraser C.M."/>
            <person name="Sadzewicz L."/>
            <person name="Shefchek K.A."/>
            <person name="Tallon L."/>
            <person name="Das S.P."/>
            <person name="Daugherty S."/>
            <person name="Mongodin E.F."/>
        </authorList>
    </citation>
    <scope>NUCLEOTIDE SEQUENCE [LARGE SCALE GENOMIC DNA]</scope>
    <source>
        <strain evidence="1 2">3975 RP4</strain>
    </source>
</reference>
<evidence type="ECO:0008006" key="3">
    <source>
        <dbReference type="Google" id="ProtNLM"/>
    </source>
</evidence>
<dbReference type="Pfam" id="PF06082">
    <property type="entry name" value="YjbH"/>
    <property type="match status" value="1"/>
</dbReference>
<dbReference type="AlphaFoldDB" id="A0A069SQ95"/>
<gene>
    <name evidence="1" type="ORF">M099_0180</name>
</gene>